<gene>
    <name evidence="1" type="ORF">H4R21_002169</name>
</gene>
<organism evidence="1 2">
    <name type="scientific">Coemansia helicoidea</name>
    <dbReference type="NCBI Taxonomy" id="1286919"/>
    <lineage>
        <taxon>Eukaryota</taxon>
        <taxon>Fungi</taxon>
        <taxon>Fungi incertae sedis</taxon>
        <taxon>Zoopagomycota</taxon>
        <taxon>Kickxellomycotina</taxon>
        <taxon>Kickxellomycetes</taxon>
        <taxon>Kickxellales</taxon>
        <taxon>Kickxellaceae</taxon>
        <taxon>Coemansia</taxon>
    </lineage>
</organism>
<sequence>MAEISHDGSDAAADRDRSDAAVDKDRGKEIDKDAPPHKRSTLADKQRSHIDHLMRNIDKPIHISAATKRTAKPPPEVVLNVRGSSAGAGSSDFSIYRTLRRKENERLKLIEEEAAEDEARDAFAAEAAALKRKDEERTAKNRAKRQRRKGKDKAAPAQ</sequence>
<name>A0ACC1L8H1_9FUNG</name>
<reference evidence="1" key="1">
    <citation type="submission" date="2022-07" db="EMBL/GenBank/DDBJ databases">
        <title>Phylogenomic reconstructions and comparative analyses of Kickxellomycotina fungi.</title>
        <authorList>
            <person name="Reynolds N.K."/>
            <person name="Stajich J.E."/>
            <person name="Barry K."/>
            <person name="Grigoriev I.V."/>
            <person name="Crous P."/>
            <person name="Smith M.E."/>
        </authorList>
    </citation>
    <scope>NUCLEOTIDE SEQUENCE</scope>
    <source>
        <strain evidence="1">BCRC 34780</strain>
    </source>
</reference>
<dbReference type="Proteomes" id="UP001140087">
    <property type="component" value="Unassembled WGS sequence"/>
</dbReference>
<evidence type="ECO:0000313" key="2">
    <source>
        <dbReference type="Proteomes" id="UP001140087"/>
    </source>
</evidence>
<evidence type="ECO:0000313" key="1">
    <source>
        <dbReference type="EMBL" id="KAJ2803080.1"/>
    </source>
</evidence>
<comment type="caution">
    <text evidence="1">The sequence shown here is derived from an EMBL/GenBank/DDBJ whole genome shotgun (WGS) entry which is preliminary data.</text>
</comment>
<proteinExistence type="predicted"/>
<keyword evidence="2" id="KW-1185">Reference proteome</keyword>
<protein>
    <submittedName>
        <fullName evidence="1">Uncharacterized protein</fullName>
    </submittedName>
</protein>
<accession>A0ACC1L8H1</accession>
<dbReference type="EMBL" id="JANBUN010000527">
    <property type="protein sequence ID" value="KAJ2803080.1"/>
    <property type="molecule type" value="Genomic_DNA"/>
</dbReference>